<dbReference type="AlphaFoldDB" id="Q4D5H6"/>
<evidence type="ECO:0000313" key="2">
    <source>
        <dbReference type="EMBL" id="EAN87786.1"/>
    </source>
</evidence>
<evidence type="ECO:0000256" key="1">
    <source>
        <dbReference type="SAM" id="Phobius"/>
    </source>
</evidence>
<dbReference type="EMBL" id="AAHK01000982">
    <property type="protein sequence ID" value="EAN87786.1"/>
    <property type="molecule type" value="Genomic_DNA"/>
</dbReference>
<dbReference type="InterPro" id="IPR036322">
    <property type="entry name" value="WD40_repeat_dom_sf"/>
</dbReference>
<keyword evidence="3" id="KW-1185">Reference proteome</keyword>
<organism evidence="2 3">
    <name type="scientific">Trypanosoma cruzi (strain CL Brener)</name>
    <dbReference type="NCBI Taxonomy" id="353153"/>
    <lineage>
        <taxon>Eukaryota</taxon>
        <taxon>Discoba</taxon>
        <taxon>Euglenozoa</taxon>
        <taxon>Kinetoplastea</taxon>
        <taxon>Metakinetoplastina</taxon>
        <taxon>Trypanosomatida</taxon>
        <taxon>Trypanosomatidae</taxon>
        <taxon>Trypanosoma</taxon>
        <taxon>Schizotrypanum</taxon>
    </lineage>
</organism>
<dbReference type="PaxDb" id="353153-Q4D5H6"/>
<dbReference type="eggNOG" id="ENOG502S9W9">
    <property type="taxonomic scope" value="Eukaryota"/>
</dbReference>
<dbReference type="KEGG" id="tcr:510131.99"/>
<accession>Q4D5H6</accession>
<name>Q4D5H6_TRYCC</name>
<keyword evidence="1" id="KW-0472">Membrane</keyword>
<dbReference type="Proteomes" id="UP000002296">
    <property type="component" value="Unassembled WGS sequence"/>
</dbReference>
<dbReference type="InParanoid" id="Q4D5H6"/>
<protein>
    <submittedName>
        <fullName evidence="2">Uncharacterized protein</fullName>
    </submittedName>
</protein>
<proteinExistence type="predicted"/>
<comment type="caution">
    <text evidence="2">The sequence shown here is derived from an EMBL/GenBank/DDBJ whole genome shotgun (WGS) entry which is preliminary data.</text>
</comment>
<keyword evidence="1" id="KW-0812">Transmembrane</keyword>
<evidence type="ECO:0000313" key="3">
    <source>
        <dbReference type="Proteomes" id="UP000002296"/>
    </source>
</evidence>
<reference evidence="2 3" key="1">
    <citation type="journal article" date="2005" name="Science">
        <title>The genome sequence of Trypanosoma cruzi, etiologic agent of Chagas disease.</title>
        <authorList>
            <person name="El-Sayed N.M."/>
            <person name="Myler P.J."/>
            <person name="Bartholomeu D.C."/>
            <person name="Nilsson D."/>
            <person name="Aggarwal G."/>
            <person name="Tran A.N."/>
            <person name="Ghedin E."/>
            <person name="Worthey E.A."/>
            <person name="Delcher A.L."/>
            <person name="Blandin G."/>
            <person name="Westenberger S.J."/>
            <person name="Caler E."/>
            <person name="Cerqueira G.C."/>
            <person name="Branche C."/>
            <person name="Haas B."/>
            <person name="Anupama A."/>
            <person name="Arner E."/>
            <person name="Aslund L."/>
            <person name="Attipoe P."/>
            <person name="Bontempi E."/>
            <person name="Bringaud F."/>
            <person name="Burton P."/>
            <person name="Cadag E."/>
            <person name="Campbell D.A."/>
            <person name="Carrington M."/>
            <person name="Crabtree J."/>
            <person name="Darban H."/>
            <person name="da Silveira J.F."/>
            <person name="de Jong P."/>
            <person name="Edwards K."/>
            <person name="Englund P.T."/>
            <person name="Fazelina G."/>
            <person name="Feldblyum T."/>
            <person name="Ferella M."/>
            <person name="Frasch A.C."/>
            <person name="Gull K."/>
            <person name="Horn D."/>
            <person name="Hou L."/>
            <person name="Huang Y."/>
            <person name="Kindlund E."/>
            <person name="Klingbeil M."/>
            <person name="Kluge S."/>
            <person name="Koo H."/>
            <person name="Lacerda D."/>
            <person name="Levin M.J."/>
            <person name="Lorenzi H."/>
            <person name="Louie T."/>
            <person name="Machado C.R."/>
            <person name="McCulloch R."/>
            <person name="McKenna A."/>
            <person name="Mizuno Y."/>
            <person name="Mottram J.C."/>
            <person name="Nelson S."/>
            <person name="Ochaya S."/>
            <person name="Osoegawa K."/>
            <person name="Pai G."/>
            <person name="Parsons M."/>
            <person name="Pentony M."/>
            <person name="Pettersson U."/>
            <person name="Pop M."/>
            <person name="Ramirez J.L."/>
            <person name="Rinta J."/>
            <person name="Robertson L."/>
            <person name="Salzberg S.L."/>
            <person name="Sanchez D.O."/>
            <person name="Seyler A."/>
            <person name="Sharma R."/>
            <person name="Shetty J."/>
            <person name="Simpson A.J."/>
            <person name="Sisk E."/>
            <person name="Tammi M.T."/>
            <person name="Tarleton R."/>
            <person name="Teixeira S."/>
            <person name="Van Aken S."/>
            <person name="Vogt C."/>
            <person name="Ward P.N."/>
            <person name="Wickstead B."/>
            <person name="Wortman J."/>
            <person name="White O."/>
            <person name="Fraser C.M."/>
            <person name="Stuart K.D."/>
            <person name="Andersson B."/>
        </authorList>
    </citation>
    <scope>NUCLEOTIDE SEQUENCE [LARGE SCALE GENOMIC DNA]</scope>
    <source>
        <strain evidence="2 3">CL Brener</strain>
    </source>
</reference>
<dbReference type="RefSeq" id="XP_809637.1">
    <property type="nucleotide sequence ID" value="XM_804544.1"/>
</dbReference>
<feature type="non-terminal residue" evidence="2">
    <location>
        <position position="529"/>
    </location>
</feature>
<feature type="transmembrane region" description="Helical" evidence="1">
    <location>
        <begin position="21"/>
        <end position="45"/>
    </location>
</feature>
<gene>
    <name evidence="2" type="ORF">Tc00.1047053510131.99</name>
</gene>
<dbReference type="GeneID" id="3540273"/>
<sequence length="529" mass="58281">MERKEKRGRVFSPTPLRPATFFFFFFFLPAFFPSFSLHIYIYIYVLPLLRMPFWFLSSGGWCFTAVVNMWRLQCALQGLPSKKRLSAEDGTKMCVSTHPYCDHASLILDAEQSNEMSGDICLLSASPELDGKLLALHIDEARVELREARQLISSSYSFYMYEQEALLRFSLVGGVHSNDFMDTGPREKNSVIDLHERYWHHVNSTMLLPDESSEILLRLRRHSEFEPTVSVLSGESVYRLNLDSLEKENAFNFGRTAANATCMDCWGPQSLVVCFSSGEVSLMDWRDPGGVLLVNTYAPQRASACRTAQGRFRAAPPRAGILSCCALEDSFRVVCGLGDSCGTVVVTDLRKALTTSLRSKKRGRSSPAEDAWQAVIAGSFSIPTSYPISDMRHCRCDFGTIGMVDTGGSSILTSINSLEDGSMNARKKQSDTLRGVISSFPASSSGSSDGGGIIPHARSLRCDVSSDGCFLVSTRVTPGYTALLTRQGKRADIQLNRVAHEKLRQEPFVSVAVLGSTVCAQTSSGNALC</sequence>
<keyword evidence="1" id="KW-1133">Transmembrane helix</keyword>
<dbReference type="SUPFAM" id="SSF50978">
    <property type="entry name" value="WD40 repeat-like"/>
    <property type="match status" value="1"/>
</dbReference>